<dbReference type="Proteomes" id="UP000317716">
    <property type="component" value="Unassembled WGS sequence"/>
</dbReference>
<accession>A0A538TA89</accession>
<evidence type="ECO:0000256" key="1">
    <source>
        <dbReference type="SAM" id="SignalP"/>
    </source>
</evidence>
<evidence type="ECO:0000259" key="2">
    <source>
        <dbReference type="Pfam" id="PF19572"/>
    </source>
</evidence>
<feature type="chain" id="PRO_5022180734" evidence="1">
    <location>
        <begin position="23"/>
        <end position="316"/>
    </location>
</feature>
<feature type="domain" description="Type IX secretion system protein PorV" evidence="2">
    <location>
        <begin position="31"/>
        <end position="228"/>
    </location>
</feature>
<comment type="caution">
    <text evidence="3">The sequence shown here is derived from an EMBL/GenBank/DDBJ whole genome shotgun (WGS) entry which is preliminary data.</text>
</comment>
<dbReference type="NCBIfam" id="NF033709">
    <property type="entry name" value="PorV_fam"/>
    <property type="match status" value="1"/>
</dbReference>
<dbReference type="InterPro" id="IPR045741">
    <property type="entry name" value="PorV"/>
</dbReference>
<name>A0A538TA89_UNCEI</name>
<dbReference type="AlphaFoldDB" id="A0A538TA89"/>
<organism evidence="3 4">
    <name type="scientific">Eiseniibacteriota bacterium</name>
    <dbReference type="NCBI Taxonomy" id="2212470"/>
    <lineage>
        <taxon>Bacteria</taxon>
        <taxon>Candidatus Eiseniibacteriota</taxon>
    </lineage>
</organism>
<protein>
    <submittedName>
        <fullName evidence="3">PorV/PorQ family protein</fullName>
    </submittedName>
</protein>
<proteinExistence type="predicted"/>
<dbReference type="EMBL" id="VBOS01000021">
    <property type="protein sequence ID" value="TMQ60497.1"/>
    <property type="molecule type" value="Genomic_DNA"/>
</dbReference>
<sequence>MRRTVAILSFLGAISFAGSAFAQGGTGIELDIAPGARQNGMGAAGVAMADDATGVTWWNPAGLGFVNRSAIELTYAQLAPNFASDINYNYLSYVHPLEGWGAFGIGAVFVSLGQITQTNTGGTELGTFGANVFSPAIYYGTRLLPDFSVGAALKYVRLQYAPTSLQGVGTTFAVDLGSLYRIPAARLNFGLTVQNLGPSVTFINEDAASPLSRMVKLGFSWEAISHQQVSLIMAGDYNQSLLNGDIRIYGTGLELRVAQQLAGRFGYFADPYGHVGDITYGLGVSWGNLTLDYGTHPQAQDADLDNVKKITLGYRF</sequence>
<dbReference type="Pfam" id="PF19572">
    <property type="entry name" value="PorV"/>
    <property type="match status" value="1"/>
</dbReference>
<dbReference type="Gene3D" id="2.40.160.60">
    <property type="entry name" value="Outer membrane protein transport protein (OMPP1/FadL/TodX)"/>
    <property type="match status" value="1"/>
</dbReference>
<evidence type="ECO:0000313" key="4">
    <source>
        <dbReference type="Proteomes" id="UP000317716"/>
    </source>
</evidence>
<feature type="signal peptide" evidence="1">
    <location>
        <begin position="1"/>
        <end position="22"/>
    </location>
</feature>
<keyword evidence="1" id="KW-0732">Signal</keyword>
<dbReference type="SUPFAM" id="SSF56935">
    <property type="entry name" value="Porins"/>
    <property type="match status" value="1"/>
</dbReference>
<evidence type="ECO:0000313" key="3">
    <source>
        <dbReference type="EMBL" id="TMQ60497.1"/>
    </source>
</evidence>
<reference evidence="3 4" key="1">
    <citation type="journal article" date="2019" name="Nat. Microbiol.">
        <title>Mediterranean grassland soil C-N compound turnover is dependent on rainfall and depth, and is mediated by genomically divergent microorganisms.</title>
        <authorList>
            <person name="Diamond S."/>
            <person name="Andeer P.F."/>
            <person name="Li Z."/>
            <person name="Crits-Christoph A."/>
            <person name="Burstein D."/>
            <person name="Anantharaman K."/>
            <person name="Lane K.R."/>
            <person name="Thomas B.C."/>
            <person name="Pan C."/>
            <person name="Northen T.R."/>
            <person name="Banfield J.F."/>
        </authorList>
    </citation>
    <scope>NUCLEOTIDE SEQUENCE [LARGE SCALE GENOMIC DNA]</scope>
    <source>
        <strain evidence="3">WS_2</strain>
    </source>
</reference>
<gene>
    <name evidence="3" type="ORF">E6K72_00600</name>
</gene>